<comment type="function">
    <text evidence="1">Involved in the maturation of specific proteins in the endoplasmic reticulum.</text>
</comment>
<dbReference type="AlphaFoldDB" id="A0A835NFZ7"/>
<dbReference type="EMBL" id="JADDUC020000017">
    <property type="protein sequence ID" value="KAI1233646.1"/>
    <property type="molecule type" value="Genomic_DNA"/>
</dbReference>
<accession>A0A835NFZ7</accession>
<comment type="subcellular location">
    <subcellularLocation>
        <location evidence="1">Endoplasmic reticulum membrane</location>
        <topology evidence="1">Multi-pass membrane protein</topology>
    </subcellularLocation>
</comment>
<gene>
    <name evidence="4" type="ORF">IHE44_0004084</name>
    <name evidence="3" type="ORF">IHE44_006930</name>
</gene>
<sequence>MCFVGFPRVALINISEFGVVPFEKFTVFFSWMEKSPSVKKFQADKRIILSQGQYTQPVPNPVSYFMHRSPWWFHRLETLVNHFVELLCELILLACFTFGRKKA</sequence>
<dbReference type="GO" id="GO:0051604">
    <property type="term" value="P:protein maturation"/>
    <property type="evidence" value="ECO:0007669"/>
    <property type="project" value="InterPro"/>
</dbReference>
<proteinExistence type="inferred from homology"/>
<keyword evidence="5" id="KW-1185">Reference proteome</keyword>
<dbReference type="InterPro" id="IPR057434">
    <property type="entry name" value="LMF1/2_N"/>
</dbReference>
<feature type="domain" description="Lipase maturation factor 1/2 N-terminal" evidence="2">
    <location>
        <begin position="55"/>
        <end position="95"/>
    </location>
</feature>
<dbReference type="InterPro" id="IPR009613">
    <property type="entry name" value="LMF"/>
</dbReference>
<protein>
    <recommendedName>
        <fullName evidence="1">Lipase maturation factor</fullName>
    </recommendedName>
</protein>
<reference evidence="4" key="3">
    <citation type="submission" date="2022-01" db="EMBL/GenBank/DDBJ databases">
        <authorList>
            <person name="Rubenstein D.R."/>
        </authorList>
    </citation>
    <scope>NUCLEOTIDE SEQUENCE</scope>
    <source>
        <strain evidence="4">SS15</strain>
        <tissue evidence="4">Liver</tissue>
    </source>
</reference>
<dbReference type="EMBL" id="JADDUC010000248">
    <property type="protein sequence ID" value="KAG0114928.1"/>
    <property type="molecule type" value="Genomic_DNA"/>
</dbReference>
<dbReference type="OrthoDB" id="434126at2759"/>
<dbReference type="GO" id="GO:0005789">
    <property type="term" value="C:endoplasmic reticulum membrane"/>
    <property type="evidence" value="ECO:0007669"/>
    <property type="project" value="UniProtKB-SubCell"/>
</dbReference>
<name>A0A835NFZ7_9PASS</name>
<evidence type="ECO:0000313" key="5">
    <source>
        <dbReference type="Proteomes" id="UP000618051"/>
    </source>
</evidence>
<dbReference type="Pfam" id="PF06762">
    <property type="entry name" value="LMF1"/>
    <property type="match status" value="1"/>
</dbReference>
<dbReference type="PANTHER" id="PTHR14463:SF10">
    <property type="entry name" value="LIPASE MATURATION FACTOR 1"/>
    <property type="match status" value="1"/>
</dbReference>
<evidence type="ECO:0000313" key="4">
    <source>
        <dbReference type="EMBL" id="KAI1233646.1"/>
    </source>
</evidence>
<evidence type="ECO:0000256" key="1">
    <source>
        <dbReference type="RuleBase" id="RU361229"/>
    </source>
</evidence>
<comment type="caution">
    <text evidence="3">The sequence shown here is derived from an EMBL/GenBank/DDBJ whole genome shotgun (WGS) entry which is preliminary data.</text>
</comment>
<evidence type="ECO:0000259" key="2">
    <source>
        <dbReference type="Pfam" id="PF06762"/>
    </source>
</evidence>
<keyword evidence="1" id="KW-0256">Endoplasmic reticulum</keyword>
<evidence type="ECO:0000313" key="3">
    <source>
        <dbReference type="EMBL" id="KAG0114928.1"/>
    </source>
</evidence>
<reference evidence="3" key="1">
    <citation type="submission" date="2020-10" db="EMBL/GenBank/DDBJ databases">
        <title>Feather gene expression reveals the developmental basis of iridescence in African starlings.</title>
        <authorList>
            <person name="Rubenstein D.R."/>
        </authorList>
    </citation>
    <scope>NUCLEOTIDE SEQUENCE</scope>
    <source>
        <strain evidence="3">SS15</strain>
        <tissue evidence="3">Liver</tissue>
    </source>
</reference>
<reference evidence="4 5" key="2">
    <citation type="journal article" date="2021" name="J. Hered.">
        <title>Feather Gene Expression Elucidates the Developmental Basis of Plumage Iridescence in African Starlings.</title>
        <authorList>
            <person name="Rubenstein D.R."/>
            <person name="Corvelo A."/>
            <person name="MacManes M.D."/>
            <person name="Maia R."/>
            <person name="Narzisi G."/>
            <person name="Rousaki A."/>
            <person name="Vandenabeele P."/>
            <person name="Shawkey M.D."/>
            <person name="Solomon J."/>
        </authorList>
    </citation>
    <scope>NUCLEOTIDE SEQUENCE [LARGE SCALE GENOMIC DNA]</scope>
    <source>
        <strain evidence="4">SS15</strain>
    </source>
</reference>
<dbReference type="Proteomes" id="UP000618051">
    <property type="component" value="Unassembled WGS sequence"/>
</dbReference>
<comment type="similarity">
    <text evidence="1">Belongs to the lipase maturation factor family.</text>
</comment>
<dbReference type="PANTHER" id="PTHR14463">
    <property type="entry name" value="LIPASE MATURATION FACTOR"/>
    <property type="match status" value="1"/>
</dbReference>
<organism evidence="3">
    <name type="scientific">Lamprotornis superbus</name>
    <dbReference type="NCBI Taxonomy" id="245042"/>
    <lineage>
        <taxon>Eukaryota</taxon>
        <taxon>Metazoa</taxon>
        <taxon>Chordata</taxon>
        <taxon>Craniata</taxon>
        <taxon>Vertebrata</taxon>
        <taxon>Euteleostomi</taxon>
        <taxon>Archelosauria</taxon>
        <taxon>Archosauria</taxon>
        <taxon>Dinosauria</taxon>
        <taxon>Saurischia</taxon>
        <taxon>Theropoda</taxon>
        <taxon>Coelurosauria</taxon>
        <taxon>Aves</taxon>
        <taxon>Neognathae</taxon>
        <taxon>Neoaves</taxon>
        <taxon>Telluraves</taxon>
        <taxon>Australaves</taxon>
        <taxon>Passeriformes</taxon>
        <taxon>Sturnidae</taxon>
        <taxon>Lamprotornis</taxon>
    </lineage>
</organism>